<evidence type="ECO:0000313" key="1">
    <source>
        <dbReference type="EMBL" id="SVB60177.1"/>
    </source>
</evidence>
<organism evidence="1">
    <name type="scientific">marine metagenome</name>
    <dbReference type="NCBI Taxonomy" id="408172"/>
    <lineage>
        <taxon>unclassified sequences</taxon>
        <taxon>metagenomes</taxon>
        <taxon>ecological metagenomes</taxon>
    </lineage>
</organism>
<dbReference type="EMBL" id="UINC01048981">
    <property type="protein sequence ID" value="SVB60177.1"/>
    <property type="molecule type" value="Genomic_DNA"/>
</dbReference>
<sequence>MRILNCFGHMQDDWYEQYWHKFGVTREEGKKIVEEYEKYEQEKAK</sequence>
<reference evidence="1" key="1">
    <citation type="submission" date="2018-05" db="EMBL/GenBank/DDBJ databases">
        <authorList>
            <person name="Lanie J.A."/>
            <person name="Ng W.-L."/>
            <person name="Kazmierczak K.M."/>
            <person name="Andrzejewski T.M."/>
            <person name="Davidsen T.M."/>
            <person name="Wayne K.J."/>
            <person name="Tettelin H."/>
            <person name="Glass J.I."/>
            <person name="Rusch D."/>
            <person name="Podicherti R."/>
            <person name="Tsui H.-C.T."/>
            <person name="Winkler M.E."/>
        </authorList>
    </citation>
    <scope>NUCLEOTIDE SEQUENCE</scope>
</reference>
<proteinExistence type="predicted"/>
<accession>A0A382FDI5</accession>
<name>A0A382FDI5_9ZZZZ</name>
<protein>
    <submittedName>
        <fullName evidence="1">Uncharacterized protein</fullName>
    </submittedName>
</protein>
<gene>
    <name evidence="1" type="ORF">METZ01_LOCUS213031</name>
</gene>
<dbReference type="AlphaFoldDB" id="A0A382FDI5"/>